<dbReference type="InterPro" id="IPR002495">
    <property type="entry name" value="Glyco_trans_8"/>
</dbReference>
<evidence type="ECO:0000256" key="7">
    <source>
        <dbReference type="ARBA" id="ARBA00022968"/>
    </source>
</evidence>
<comment type="subcellular location">
    <subcellularLocation>
        <location evidence="1 13">Golgi apparatus membrane</location>
        <topology evidence="1 13">Single-pass type II membrane protein</topology>
    </subcellularLocation>
</comment>
<dbReference type="Gene3D" id="3.90.550.10">
    <property type="entry name" value="Spore Coat Polysaccharide Biosynthesis Protein SpsA, Chain A"/>
    <property type="match status" value="1"/>
</dbReference>
<evidence type="ECO:0000256" key="4">
    <source>
        <dbReference type="ARBA" id="ARBA00022676"/>
    </source>
</evidence>
<dbReference type="SUPFAM" id="SSF53448">
    <property type="entry name" value="Nucleotide-diphospho-sugar transferases"/>
    <property type="match status" value="1"/>
</dbReference>
<dbReference type="PANTHER" id="PTHR32116">
    <property type="entry name" value="GALACTURONOSYLTRANSFERASE 4-RELATED"/>
    <property type="match status" value="1"/>
</dbReference>
<dbReference type="EMBL" id="GDJX01022915">
    <property type="protein sequence ID" value="JAT45021.1"/>
    <property type="molecule type" value="Transcribed_RNA"/>
</dbReference>
<proteinExistence type="inferred from homology"/>
<evidence type="ECO:0000256" key="13">
    <source>
        <dbReference type="RuleBase" id="RU362027"/>
    </source>
</evidence>
<keyword evidence="8" id="KW-1133">Transmembrane helix</keyword>
<accession>A0A1D1XRP4</accession>
<keyword evidence="10" id="KW-0472">Membrane</keyword>
<dbReference type="GO" id="GO:0000139">
    <property type="term" value="C:Golgi membrane"/>
    <property type="evidence" value="ECO:0007669"/>
    <property type="project" value="UniProtKB-SubCell"/>
</dbReference>
<keyword evidence="9 13" id="KW-0333">Golgi apparatus</keyword>
<gene>
    <name evidence="14" type="primary">GAUT6_0</name>
    <name evidence="14" type="ORF">g.76343</name>
</gene>
<evidence type="ECO:0000256" key="6">
    <source>
        <dbReference type="ARBA" id="ARBA00022692"/>
    </source>
</evidence>
<name>A0A1D1XRP4_9ARAE</name>
<evidence type="ECO:0000256" key="2">
    <source>
        <dbReference type="ARBA" id="ARBA00004877"/>
    </source>
</evidence>
<dbReference type="CDD" id="cd06429">
    <property type="entry name" value="GT8_like_1"/>
    <property type="match status" value="1"/>
</dbReference>
<evidence type="ECO:0000256" key="11">
    <source>
        <dbReference type="ARBA" id="ARBA00023180"/>
    </source>
</evidence>
<evidence type="ECO:0000313" key="14">
    <source>
        <dbReference type="EMBL" id="JAT45021.1"/>
    </source>
</evidence>
<evidence type="ECO:0000256" key="12">
    <source>
        <dbReference type="ARBA" id="ARBA00023316"/>
    </source>
</evidence>
<evidence type="ECO:0000256" key="10">
    <source>
        <dbReference type="ARBA" id="ARBA00023136"/>
    </source>
</evidence>
<sequence>MKQGLRCQRILILSLLCLSVLAPLVFLSARVGRIAPSLDRKKDFIEDITGIKYYSDSFQLNSLEQEGGEGLKEPVREILKDRDYAEPLVSRNVSADNTTIKGQGDGAEIDISSEFNGSRTDTGDKGVIIHRNVQASSSEVQNKQILRETNGRSWPRSVTHEKINEMKDQLIMAKAYLQFSPPNSNSHLAKELKLRIKEIERVVGQANRDSDLSRGALQKMRAMETSLDKAGKVYPDCSAMTTKLRAMAYNTEEQLRAQKIQASFLVQLAARTFPKGLHCLSMRLTSEYFSLQPEERELPKKHRVQQADLYHYAIFSDNILACSVVVNSTVSSSVDPSKIVFHVVTDSLNFPAMTMWFLMNPPHPAAIHIDDMDDFGWLPADYSSMLKPLGVRDPRYISALNHLRFYLPQIFPSLNKVLLLDHDVVVQRDLRELWKVDMKGKVNGAVELCRRGDSSHRLETFVDFSHPTVAKKFDPKSCTWAFGMNMFDLKEWRRRGLTSVYEKWQQLAKRGKSWKAGTLPLGLVTFYNLTMALDRRWHALGLGYDLNVGRTEIERAAVIHYDGNMKPWLEIGIPKYRGYWTKFVKYDHPFLQQCNVHE</sequence>
<dbReference type="GO" id="GO:0045489">
    <property type="term" value="P:pectin biosynthetic process"/>
    <property type="evidence" value="ECO:0007669"/>
    <property type="project" value="UniProtKB-UniPathway"/>
</dbReference>
<comment type="similarity">
    <text evidence="3 13">Belongs to the glycosyltransferase 8 family.</text>
</comment>
<dbReference type="UniPathway" id="UPA00845"/>
<keyword evidence="7" id="KW-0735">Signal-anchor</keyword>
<reference evidence="14" key="1">
    <citation type="submission" date="2015-07" db="EMBL/GenBank/DDBJ databases">
        <title>Transcriptome Assembly of Anthurium amnicola.</title>
        <authorList>
            <person name="Suzuki J."/>
        </authorList>
    </citation>
    <scope>NUCLEOTIDE SEQUENCE</scope>
</reference>
<dbReference type="PANTHER" id="PTHR32116:SF0">
    <property type="entry name" value="GALACTURONOSYLTRANSFERASE 6-RELATED"/>
    <property type="match status" value="1"/>
</dbReference>
<evidence type="ECO:0000256" key="3">
    <source>
        <dbReference type="ARBA" id="ARBA00006351"/>
    </source>
</evidence>
<dbReference type="AlphaFoldDB" id="A0A1D1XRP4"/>
<dbReference type="InterPro" id="IPR029044">
    <property type="entry name" value="Nucleotide-diphossugar_trans"/>
</dbReference>
<dbReference type="Pfam" id="PF25557">
    <property type="entry name" value="GAUT_1"/>
    <property type="match status" value="1"/>
</dbReference>
<keyword evidence="6" id="KW-0812">Transmembrane</keyword>
<keyword evidence="12 13" id="KW-0961">Cell wall biogenesis/degradation</keyword>
<evidence type="ECO:0000256" key="9">
    <source>
        <dbReference type="ARBA" id="ARBA00023034"/>
    </source>
</evidence>
<protein>
    <recommendedName>
        <fullName evidence="13">Hexosyltransferase</fullName>
        <ecNumber evidence="13">2.4.1.-</ecNumber>
    </recommendedName>
</protein>
<dbReference type="FunFam" id="3.90.550.10:FF:000056">
    <property type="entry name" value="Hexosyltransferase"/>
    <property type="match status" value="1"/>
</dbReference>
<keyword evidence="5 14" id="KW-0808">Transferase</keyword>
<dbReference type="InterPro" id="IPR029993">
    <property type="entry name" value="GAUT"/>
</dbReference>
<keyword evidence="11" id="KW-0325">Glycoprotein</keyword>
<dbReference type="Pfam" id="PF01501">
    <property type="entry name" value="Glyco_transf_8"/>
    <property type="match status" value="1"/>
</dbReference>
<keyword evidence="4 13" id="KW-0328">Glycosyltransferase</keyword>
<dbReference type="EC" id="2.4.1.-" evidence="13"/>
<evidence type="ECO:0000256" key="5">
    <source>
        <dbReference type="ARBA" id="ARBA00022679"/>
    </source>
</evidence>
<evidence type="ECO:0000256" key="1">
    <source>
        <dbReference type="ARBA" id="ARBA00004323"/>
    </source>
</evidence>
<organism evidence="14">
    <name type="scientific">Anthurium amnicola</name>
    <dbReference type="NCBI Taxonomy" id="1678845"/>
    <lineage>
        <taxon>Eukaryota</taxon>
        <taxon>Viridiplantae</taxon>
        <taxon>Streptophyta</taxon>
        <taxon>Embryophyta</taxon>
        <taxon>Tracheophyta</taxon>
        <taxon>Spermatophyta</taxon>
        <taxon>Magnoliopsida</taxon>
        <taxon>Liliopsida</taxon>
        <taxon>Araceae</taxon>
        <taxon>Pothoideae</taxon>
        <taxon>Potheae</taxon>
        <taxon>Anthurium</taxon>
    </lineage>
</organism>
<comment type="pathway">
    <text evidence="2 13">Glycan metabolism; pectin biosynthesis.</text>
</comment>
<evidence type="ECO:0000256" key="8">
    <source>
        <dbReference type="ARBA" id="ARBA00022989"/>
    </source>
</evidence>
<dbReference type="GO" id="GO:0047262">
    <property type="term" value="F:polygalacturonate 4-alpha-galacturonosyltransferase activity"/>
    <property type="evidence" value="ECO:0007669"/>
    <property type="project" value="InterPro"/>
</dbReference>
<dbReference type="GO" id="GO:0071555">
    <property type="term" value="P:cell wall organization"/>
    <property type="evidence" value="ECO:0007669"/>
    <property type="project" value="UniProtKB-KW"/>
</dbReference>